<keyword evidence="1" id="KW-0479">Metal-binding</keyword>
<dbReference type="EMBL" id="JABFCZ010000020">
    <property type="protein sequence ID" value="MBD1548114.1"/>
    <property type="molecule type" value="Genomic_DNA"/>
</dbReference>
<dbReference type="AlphaFoldDB" id="A0A926NZ78"/>
<proteinExistence type="predicted"/>
<dbReference type="PANTHER" id="PTHR34448:SF1">
    <property type="entry name" value="BLL6088 PROTEIN"/>
    <property type="match status" value="1"/>
</dbReference>
<sequence>MLSDRIEGKWIDTFTKALEFCKVAEGEEVAILSETQSRDLNVHLTELALLRLGARPFHVVLPTPPQRSPVPVRSTGASDSVRGLGPVIKALKASSMVVDLTVEGMLHAPELPEIISDGARLFMISNEHPDALERLLPDPALTPKVKAAVKMLRAAEHMTVLSKAGTDLKVDLRDAPTAGVWGYCDRPGTVAHWPGGVVVSFPGAGTVNGTLVLDAGDINLTFKRYLQDPVKLTLENDFVVDIEGRGTDAELLRRYFAAWGDKNAYATSHVGWGMNPGARYEALTMYDQRETNGTEVRAYAGNFLYSTGANEFAKRYTLGHFDLPVGHCDIALDGKMVIEDGKLLGELA</sequence>
<evidence type="ECO:0000313" key="2">
    <source>
        <dbReference type="EMBL" id="MBD1548114.1"/>
    </source>
</evidence>
<dbReference type="GO" id="GO:0046872">
    <property type="term" value="F:metal ion binding"/>
    <property type="evidence" value="ECO:0007669"/>
    <property type="project" value="UniProtKB-KW"/>
</dbReference>
<accession>A0A926NZ78</accession>
<dbReference type="PANTHER" id="PTHR34448">
    <property type="entry name" value="AMINOPEPTIDASE"/>
    <property type="match status" value="1"/>
</dbReference>
<dbReference type="InterPro" id="IPR058739">
    <property type="entry name" value="NicX"/>
</dbReference>
<organism evidence="2 3">
    <name type="scientific">Roseibium aggregatum</name>
    <dbReference type="NCBI Taxonomy" id="187304"/>
    <lineage>
        <taxon>Bacteria</taxon>
        <taxon>Pseudomonadati</taxon>
        <taxon>Pseudomonadota</taxon>
        <taxon>Alphaproteobacteria</taxon>
        <taxon>Hyphomicrobiales</taxon>
        <taxon>Stappiaceae</taxon>
        <taxon>Roseibium</taxon>
    </lineage>
</organism>
<dbReference type="InterPro" id="IPR052170">
    <property type="entry name" value="M29_Exopeptidase"/>
</dbReference>
<dbReference type="Pfam" id="PF26233">
    <property type="entry name" value="NicX"/>
    <property type="match status" value="1"/>
</dbReference>
<protein>
    <submittedName>
        <fullName evidence="2">Peptidase M29</fullName>
    </submittedName>
</protein>
<dbReference type="RefSeq" id="WP_190292854.1">
    <property type="nucleotide sequence ID" value="NZ_JABFCZ010000020.1"/>
</dbReference>
<name>A0A926NZ78_9HYPH</name>
<dbReference type="SUPFAM" id="SSF144052">
    <property type="entry name" value="Thermophilic metalloprotease-like"/>
    <property type="match status" value="1"/>
</dbReference>
<gene>
    <name evidence="2" type="ORF">HK439_17755</name>
</gene>
<dbReference type="Proteomes" id="UP000598467">
    <property type="component" value="Unassembled WGS sequence"/>
</dbReference>
<reference evidence="2" key="1">
    <citation type="submission" date="2020-05" db="EMBL/GenBank/DDBJ databases">
        <title>Identification of trans-AT polyketide cluster in two marine bacteria, producers of a novel glutaramide-containing polyketide sesbanimide D and analogs.</title>
        <authorList>
            <person name="Kacar D."/>
            <person name="Rodriguez P."/>
            <person name="Canedo L."/>
            <person name="Gonzalez E."/>
            <person name="Galan B."/>
            <person name="De La Calle F."/>
            <person name="Garcia J.L."/>
        </authorList>
    </citation>
    <scope>NUCLEOTIDE SEQUENCE</scope>
    <source>
        <strain evidence="2">PHM038</strain>
    </source>
</reference>
<evidence type="ECO:0000313" key="3">
    <source>
        <dbReference type="Proteomes" id="UP000598467"/>
    </source>
</evidence>
<comment type="caution">
    <text evidence="2">The sequence shown here is derived from an EMBL/GenBank/DDBJ whole genome shotgun (WGS) entry which is preliminary data.</text>
</comment>
<evidence type="ECO:0000256" key="1">
    <source>
        <dbReference type="ARBA" id="ARBA00022723"/>
    </source>
</evidence>